<dbReference type="HOGENOM" id="CLU_026911_2_1_2"/>
<dbReference type="NCBIfam" id="NF007773">
    <property type="entry name" value="PRK10459.1"/>
    <property type="match status" value="1"/>
</dbReference>
<dbReference type="InterPro" id="IPR050833">
    <property type="entry name" value="Poly_Biosynth_Transport"/>
</dbReference>
<feature type="transmembrane region" description="Helical" evidence="7">
    <location>
        <begin position="445"/>
        <end position="466"/>
    </location>
</feature>
<dbReference type="GeneID" id="7270945"/>
<dbReference type="OrthoDB" id="19148at2157"/>
<dbReference type="STRING" id="521011.Mpal_0174"/>
<dbReference type="RefSeq" id="WP_012616885.1">
    <property type="nucleotide sequence ID" value="NC_011832.1"/>
</dbReference>
<feature type="transmembrane region" description="Helical" evidence="7">
    <location>
        <begin position="147"/>
        <end position="173"/>
    </location>
</feature>
<keyword evidence="3" id="KW-1003">Cell membrane</keyword>
<sequence>MSFRQVAVSGAKWTSVSAAVASLLQLVQLVVLARVLTPADFGLMGMVLVVVGFANSYADMGVSQALIFRQDTTQEEQSSLYWLNVMAGIGLYLLMVLLTPLITGFFAQPSLEQLILLTSLVFLITPFGQQFQILLQKELIFDRLAQVEIIATVAGTMVAIGGALLGFGVLSLVAGELANATVRAAVLIAIGWRRWRPALTFSPAHLRGYLSFGMYQMGERSLNYFNKNIDKILIGRLLGPELLGFYTLAFNLIIYPISIINPIITRVSYPIFAKLQNEIGMLRQGYMEVMQILALINFPLFFGFAVTAPVVIPTFFGPQWMPSVLIAQILAGVGLIRSTGNPVGSLLYAKGHARLGFVWNLIEMVTQVPGVVLGAYFGGMVGVAVACLLLQILYFALSYWLLIRRVVGPCCREYLQSMGAACMMSTVMAIGVWIVGSILPDEALLLSAGLEILAGVLIYGVLILLFQRKVVDEIWRGIRGQQI</sequence>
<gene>
    <name evidence="8" type="ordered locus">Mpal_0174</name>
</gene>
<feature type="transmembrane region" description="Helical" evidence="7">
    <location>
        <begin position="414"/>
        <end position="439"/>
    </location>
</feature>
<dbReference type="Pfam" id="PF13440">
    <property type="entry name" value="Polysacc_synt_3"/>
    <property type="match status" value="1"/>
</dbReference>
<reference evidence="8 9" key="1">
    <citation type="journal article" date="2015" name="Genome Announc.">
        <title>Complete Genome Sequence of Methanosphaerula palustris E1-9CT, a Hydrogenotrophic Methanogen Isolated from a Minerotrophic Fen Peatland.</title>
        <authorList>
            <person name="Cadillo-Quiroz H."/>
            <person name="Browne P."/>
            <person name="Kyrpides N."/>
            <person name="Woyke T."/>
            <person name="Goodwin L."/>
            <person name="Detter C."/>
            <person name="Yavitt J.B."/>
            <person name="Zinder S.H."/>
        </authorList>
    </citation>
    <scope>NUCLEOTIDE SEQUENCE [LARGE SCALE GENOMIC DNA]</scope>
    <source>
        <strain evidence="9">ATCC BAA-1556 / DSM 19958 / E1-9c</strain>
    </source>
</reference>
<keyword evidence="9" id="KW-1185">Reference proteome</keyword>
<evidence type="ECO:0000256" key="6">
    <source>
        <dbReference type="ARBA" id="ARBA00023136"/>
    </source>
</evidence>
<feature type="transmembrane region" description="Helical" evidence="7">
    <location>
        <begin position="114"/>
        <end position="135"/>
    </location>
</feature>
<dbReference type="CDD" id="cd13127">
    <property type="entry name" value="MATE_tuaB_like"/>
    <property type="match status" value="1"/>
</dbReference>
<evidence type="ECO:0000313" key="9">
    <source>
        <dbReference type="Proteomes" id="UP000002457"/>
    </source>
</evidence>
<dbReference type="EMBL" id="CP001338">
    <property type="protein sequence ID" value="ACL15566.1"/>
    <property type="molecule type" value="Genomic_DNA"/>
</dbReference>
<evidence type="ECO:0000256" key="2">
    <source>
        <dbReference type="ARBA" id="ARBA00007430"/>
    </source>
</evidence>
<proteinExistence type="inferred from homology"/>
<feature type="transmembrane region" description="Helical" evidence="7">
    <location>
        <begin position="383"/>
        <end position="402"/>
    </location>
</feature>
<evidence type="ECO:0000313" key="8">
    <source>
        <dbReference type="EMBL" id="ACL15566.1"/>
    </source>
</evidence>
<dbReference type="Proteomes" id="UP000002457">
    <property type="component" value="Chromosome"/>
</dbReference>
<evidence type="ECO:0000256" key="5">
    <source>
        <dbReference type="ARBA" id="ARBA00022989"/>
    </source>
</evidence>
<feature type="transmembrane region" description="Helical" evidence="7">
    <location>
        <begin position="43"/>
        <end position="68"/>
    </location>
</feature>
<evidence type="ECO:0000256" key="1">
    <source>
        <dbReference type="ARBA" id="ARBA00004651"/>
    </source>
</evidence>
<dbReference type="KEGG" id="mpl:Mpal_0174"/>
<keyword evidence="5 7" id="KW-1133">Transmembrane helix</keyword>
<keyword evidence="4 7" id="KW-0812">Transmembrane</keyword>
<dbReference type="PANTHER" id="PTHR30250:SF10">
    <property type="entry name" value="LIPOPOLYSACCHARIDE BIOSYNTHESIS PROTEIN WZXC"/>
    <property type="match status" value="1"/>
</dbReference>
<evidence type="ECO:0000256" key="4">
    <source>
        <dbReference type="ARBA" id="ARBA00022692"/>
    </source>
</evidence>
<dbReference type="eggNOG" id="arCOG02209">
    <property type="taxonomic scope" value="Archaea"/>
</dbReference>
<evidence type="ECO:0000256" key="3">
    <source>
        <dbReference type="ARBA" id="ARBA00022475"/>
    </source>
</evidence>
<protein>
    <submittedName>
        <fullName evidence="8">Polysaccharide biosynthesis protein</fullName>
    </submittedName>
</protein>
<feature type="transmembrane region" description="Helical" evidence="7">
    <location>
        <begin position="357"/>
        <end position="377"/>
    </location>
</feature>
<feature type="transmembrane region" description="Helical" evidence="7">
    <location>
        <begin position="243"/>
        <end position="264"/>
    </location>
</feature>
<feature type="transmembrane region" description="Helical" evidence="7">
    <location>
        <begin position="80"/>
        <end position="102"/>
    </location>
</feature>
<accession>B8GIZ3</accession>
<dbReference type="PANTHER" id="PTHR30250">
    <property type="entry name" value="PST FAMILY PREDICTED COLANIC ACID TRANSPORTER"/>
    <property type="match status" value="1"/>
</dbReference>
<organism evidence="8 9">
    <name type="scientific">Methanosphaerula palustris (strain ATCC BAA-1556 / DSM 19958 / E1-9c)</name>
    <dbReference type="NCBI Taxonomy" id="521011"/>
    <lineage>
        <taxon>Archaea</taxon>
        <taxon>Methanobacteriati</taxon>
        <taxon>Methanobacteriota</taxon>
        <taxon>Stenosarchaea group</taxon>
        <taxon>Methanomicrobia</taxon>
        <taxon>Methanomicrobiales</taxon>
        <taxon>Methanoregulaceae</taxon>
        <taxon>Methanosphaerula</taxon>
    </lineage>
</organism>
<feature type="transmembrane region" description="Helical" evidence="7">
    <location>
        <begin position="285"/>
        <end position="312"/>
    </location>
</feature>
<evidence type="ECO:0000256" key="7">
    <source>
        <dbReference type="SAM" id="Phobius"/>
    </source>
</evidence>
<dbReference type="AlphaFoldDB" id="B8GIZ3"/>
<comment type="subcellular location">
    <subcellularLocation>
        <location evidence="1">Cell membrane</location>
        <topology evidence="1">Multi-pass membrane protein</topology>
    </subcellularLocation>
</comment>
<dbReference type="GO" id="GO:0005886">
    <property type="term" value="C:plasma membrane"/>
    <property type="evidence" value="ECO:0007669"/>
    <property type="project" value="UniProtKB-SubCell"/>
</dbReference>
<comment type="similarity">
    <text evidence="2">Belongs to the polysaccharide synthase family.</text>
</comment>
<name>B8GIZ3_METPE</name>
<keyword evidence="6 7" id="KW-0472">Membrane</keyword>